<feature type="domain" description="Retrovirus-related Pol polyprotein from transposon TNT 1-94-like beta-barrel" evidence="1">
    <location>
        <begin position="39"/>
        <end position="82"/>
    </location>
</feature>
<evidence type="ECO:0000259" key="1">
    <source>
        <dbReference type="Pfam" id="PF22936"/>
    </source>
</evidence>
<evidence type="ECO:0000313" key="2">
    <source>
        <dbReference type="EnsemblPlants" id="AUR62000592-RA:cds"/>
    </source>
</evidence>
<name>A0A803KNI6_CHEQI</name>
<keyword evidence="3" id="KW-1185">Reference proteome</keyword>
<dbReference type="EnsemblPlants" id="AUR62000592-RA">
    <property type="protein sequence ID" value="AUR62000592-RA:cds"/>
    <property type="gene ID" value="AUR62000592"/>
</dbReference>
<dbReference type="InterPro" id="IPR054722">
    <property type="entry name" value="PolX-like_BBD"/>
</dbReference>
<dbReference type="Proteomes" id="UP000596660">
    <property type="component" value="Unplaced"/>
</dbReference>
<proteinExistence type="predicted"/>
<evidence type="ECO:0000313" key="3">
    <source>
        <dbReference type="Proteomes" id="UP000596660"/>
    </source>
</evidence>
<reference evidence="2" key="2">
    <citation type="submission" date="2021-03" db="UniProtKB">
        <authorList>
            <consortium name="EnsemblPlants"/>
        </authorList>
    </citation>
    <scope>IDENTIFICATION</scope>
</reference>
<protein>
    <recommendedName>
        <fullName evidence="1">Retrovirus-related Pol polyprotein from transposon TNT 1-94-like beta-barrel domain-containing protein</fullName>
    </recommendedName>
</protein>
<reference evidence="2" key="1">
    <citation type="journal article" date="2017" name="Nature">
        <title>The genome of Chenopodium quinoa.</title>
        <authorList>
            <person name="Jarvis D.E."/>
            <person name="Ho Y.S."/>
            <person name="Lightfoot D.J."/>
            <person name="Schmoeckel S.M."/>
            <person name="Li B."/>
            <person name="Borm T.J.A."/>
            <person name="Ohyanagi H."/>
            <person name="Mineta K."/>
            <person name="Michell C.T."/>
            <person name="Saber N."/>
            <person name="Kharbatia N.M."/>
            <person name="Rupper R.R."/>
            <person name="Sharp A.R."/>
            <person name="Dally N."/>
            <person name="Boughton B.A."/>
            <person name="Woo Y.H."/>
            <person name="Gao G."/>
            <person name="Schijlen E.G.W.M."/>
            <person name="Guo X."/>
            <person name="Momin A.A."/>
            <person name="Negrao S."/>
            <person name="Al-Babili S."/>
            <person name="Gehring C."/>
            <person name="Roessner U."/>
            <person name="Jung C."/>
            <person name="Murphy K."/>
            <person name="Arold S.T."/>
            <person name="Gojobori T."/>
            <person name="van der Linden C.G."/>
            <person name="van Loo E.N."/>
            <person name="Jellen E.N."/>
            <person name="Maughan P.J."/>
            <person name="Tester M."/>
        </authorList>
    </citation>
    <scope>NUCLEOTIDE SEQUENCE [LARGE SCALE GENOMIC DNA]</scope>
    <source>
        <strain evidence="2">cv. PI 614886</strain>
    </source>
</reference>
<sequence length="158" mass="17132">MWPSVGKKSAGTSHEEEDEQEFTYAGMVCHYANAASTTWIIDSGASDHMTGNFEILENAEKCRSEPKIYLPTGHTSGITHKGLKSGKIRGIGKEENGLYYLINESMKSIGKKLAKMKKLSGKVALNTTSTVTIPGTEKCEQAEHSNLVAPEAGTCTYD</sequence>
<dbReference type="AlphaFoldDB" id="A0A803KNI6"/>
<dbReference type="Gramene" id="AUR62000592-RA">
    <property type="protein sequence ID" value="AUR62000592-RA:cds"/>
    <property type="gene ID" value="AUR62000592"/>
</dbReference>
<organism evidence="2 3">
    <name type="scientific">Chenopodium quinoa</name>
    <name type="common">Quinoa</name>
    <dbReference type="NCBI Taxonomy" id="63459"/>
    <lineage>
        <taxon>Eukaryota</taxon>
        <taxon>Viridiplantae</taxon>
        <taxon>Streptophyta</taxon>
        <taxon>Embryophyta</taxon>
        <taxon>Tracheophyta</taxon>
        <taxon>Spermatophyta</taxon>
        <taxon>Magnoliopsida</taxon>
        <taxon>eudicotyledons</taxon>
        <taxon>Gunneridae</taxon>
        <taxon>Pentapetalae</taxon>
        <taxon>Caryophyllales</taxon>
        <taxon>Chenopodiaceae</taxon>
        <taxon>Chenopodioideae</taxon>
        <taxon>Atripliceae</taxon>
        <taxon>Chenopodium</taxon>
    </lineage>
</organism>
<dbReference type="Pfam" id="PF22936">
    <property type="entry name" value="Pol_BBD"/>
    <property type="match status" value="1"/>
</dbReference>
<accession>A0A803KNI6</accession>